<keyword evidence="3" id="KW-1185">Reference proteome</keyword>
<evidence type="ECO:0000313" key="2">
    <source>
        <dbReference type="EMBL" id="KAJ8908642.1"/>
    </source>
</evidence>
<gene>
    <name evidence="2" type="ORF">NDN08_005347</name>
</gene>
<feature type="chain" id="PRO_5043384285" description="ShKT domain-containing protein" evidence="1">
    <location>
        <begin position="21"/>
        <end position="171"/>
    </location>
</feature>
<feature type="signal peptide" evidence="1">
    <location>
        <begin position="1"/>
        <end position="20"/>
    </location>
</feature>
<proteinExistence type="predicted"/>
<evidence type="ECO:0000256" key="1">
    <source>
        <dbReference type="SAM" id="SignalP"/>
    </source>
</evidence>
<dbReference type="AlphaFoldDB" id="A0AAV8V444"/>
<sequence>MQVLARVLFVLLSLAAYSLASPVMKSHFEAVEVAEVARPVVLGLDCLESCIDNCDYMYTKYSSSWFVCKRACKNLCGSFTTKPDPTHGTDDDGDDDSENFLELSPNGKVEVATSGYDCLGRCVKGCDEEYAKYSSSWFVCKKSCKNICGSLTTPPDPTHGDDEDGETLWSG</sequence>
<organism evidence="2 3">
    <name type="scientific">Rhodosorus marinus</name>
    <dbReference type="NCBI Taxonomy" id="101924"/>
    <lineage>
        <taxon>Eukaryota</taxon>
        <taxon>Rhodophyta</taxon>
        <taxon>Stylonematophyceae</taxon>
        <taxon>Stylonematales</taxon>
        <taxon>Stylonemataceae</taxon>
        <taxon>Rhodosorus</taxon>
    </lineage>
</organism>
<dbReference type="EMBL" id="JAMWBK010000001">
    <property type="protein sequence ID" value="KAJ8908642.1"/>
    <property type="molecule type" value="Genomic_DNA"/>
</dbReference>
<reference evidence="2 3" key="1">
    <citation type="journal article" date="2023" name="Nat. Commun.">
        <title>Origin of minicircular mitochondrial genomes in red algae.</title>
        <authorList>
            <person name="Lee Y."/>
            <person name="Cho C.H."/>
            <person name="Lee Y.M."/>
            <person name="Park S.I."/>
            <person name="Yang J.H."/>
            <person name="West J.A."/>
            <person name="Bhattacharya D."/>
            <person name="Yoon H.S."/>
        </authorList>
    </citation>
    <scope>NUCLEOTIDE SEQUENCE [LARGE SCALE GENOMIC DNA]</scope>
    <source>
        <strain evidence="2 3">CCMP1338</strain>
        <tissue evidence="2">Whole cell</tissue>
    </source>
</reference>
<keyword evidence="1" id="KW-0732">Signal</keyword>
<accession>A0AAV8V444</accession>
<comment type="caution">
    <text evidence="2">The sequence shown here is derived from an EMBL/GenBank/DDBJ whole genome shotgun (WGS) entry which is preliminary data.</text>
</comment>
<dbReference type="Proteomes" id="UP001157974">
    <property type="component" value="Unassembled WGS sequence"/>
</dbReference>
<evidence type="ECO:0000313" key="3">
    <source>
        <dbReference type="Proteomes" id="UP001157974"/>
    </source>
</evidence>
<evidence type="ECO:0008006" key="4">
    <source>
        <dbReference type="Google" id="ProtNLM"/>
    </source>
</evidence>
<name>A0AAV8V444_9RHOD</name>
<protein>
    <recommendedName>
        <fullName evidence="4">ShKT domain-containing protein</fullName>
    </recommendedName>
</protein>